<accession>A0A9Q0XT85</accession>
<protein>
    <submittedName>
        <fullName evidence="1">Uncharacterized protein</fullName>
    </submittedName>
</protein>
<dbReference type="Proteomes" id="UP001142489">
    <property type="component" value="Unassembled WGS sequence"/>
</dbReference>
<keyword evidence="2" id="KW-1185">Reference proteome</keyword>
<feature type="non-terminal residue" evidence="1">
    <location>
        <position position="1"/>
    </location>
</feature>
<proteinExistence type="predicted"/>
<evidence type="ECO:0000313" key="1">
    <source>
        <dbReference type="EMBL" id="KAJ7324907.1"/>
    </source>
</evidence>
<dbReference type="AlphaFoldDB" id="A0A9Q0XT85"/>
<evidence type="ECO:0000313" key="2">
    <source>
        <dbReference type="Proteomes" id="UP001142489"/>
    </source>
</evidence>
<sequence>LLAFAERASVIVDIDIDITESIQGETIYMCGMSEKLPSECRSTFPSKNPYREENISMHGMWKEFQSMQ</sequence>
<organism evidence="1 2">
    <name type="scientific">Phrynocephalus forsythii</name>
    <dbReference type="NCBI Taxonomy" id="171643"/>
    <lineage>
        <taxon>Eukaryota</taxon>
        <taxon>Metazoa</taxon>
        <taxon>Chordata</taxon>
        <taxon>Craniata</taxon>
        <taxon>Vertebrata</taxon>
        <taxon>Euteleostomi</taxon>
        <taxon>Lepidosauria</taxon>
        <taxon>Squamata</taxon>
        <taxon>Bifurcata</taxon>
        <taxon>Unidentata</taxon>
        <taxon>Episquamata</taxon>
        <taxon>Toxicofera</taxon>
        <taxon>Iguania</taxon>
        <taxon>Acrodonta</taxon>
        <taxon>Agamidae</taxon>
        <taxon>Agaminae</taxon>
        <taxon>Phrynocephalus</taxon>
    </lineage>
</organism>
<comment type="caution">
    <text evidence="1">The sequence shown here is derived from an EMBL/GenBank/DDBJ whole genome shotgun (WGS) entry which is preliminary data.</text>
</comment>
<dbReference type="EMBL" id="JAPFRF010000008">
    <property type="protein sequence ID" value="KAJ7324907.1"/>
    <property type="molecule type" value="Genomic_DNA"/>
</dbReference>
<name>A0A9Q0XT85_9SAUR</name>
<reference evidence="1" key="1">
    <citation type="journal article" date="2023" name="DNA Res.">
        <title>Chromosome-level genome assembly of Phrynocephalus forsythii using third-generation DNA sequencing and Hi-C analysis.</title>
        <authorList>
            <person name="Qi Y."/>
            <person name="Zhao W."/>
            <person name="Zhao Y."/>
            <person name="Niu C."/>
            <person name="Cao S."/>
            <person name="Zhang Y."/>
        </authorList>
    </citation>
    <scope>NUCLEOTIDE SEQUENCE</scope>
    <source>
        <tissue evidence="1">Muscle</tissue>
    </source>
</reference>
<gene>
    <name evidence="1" type="ORF">JRQ81_017927</name>
</gene>